<keyword evidence="8" id="KW-0446">Lipid-binding</keyword>
<dbReference type="EMBL" id="PJQY01000227">
    <property type="protein sequence ID" value="PQQ15467.1"/>
    <property type="molecule type" value="Genomic_DNA"/>
</dbReference>
<evidence type="ECO:0000256" key="4">
    <source>
        <dbReference type="ARBA" id="ARBA00022448"/>
    </source>
</evidence>
<evidence type="ECO:0000256" key="3">
    <source>
        <dbReference type="ARBA" id="ARBA00009748"/>
    </source>
</evidence>
<evidence type="ECO:0000256" key="7">
    <source>
        <dbReference type="ARBA" id="ARBA00022729"/>
    </source>
</evidence>
<keyword evidence="4" id="KW-0813">Transport</keyword>
<evidence type="ECO:0000313" key="16">
    <source>
        <dbReference type="Proteomes" id="UP000250321"/>
    </source>
</evidence>
<evidence type="ECO:0000256" key="1">
    <source>
        <dbReference type="ARBA" id="ARBA00003211"/>
    </source>
</evidence>
<dbReference type="PANTHER" id="PTHR33044">
    <property type="entry name" value="BIFUNCTIONAL INHIBITOR/LIPID-TRANSFER PROTEIN/SEED STORAGE 2S ALBUMIN SUPERFAMILY PROTEIN-RELATED"/>
    <property type="match status" value="1"/>
</dbReference>
<dbReference type="Proteomes" id="UP000250321">
    <property type="component" value="Unassembled WGS sequence"/>
</dbReference>
<evidence type="ECO:0000256" key="5">
    <source>
        <dbReference type="ARBA" id="ARBA00022475"/>
    </source>
</evidence>
<keyword evidence="13" id="KW-0472">Membrane</keyword>
<evidence type="ECO:0000256" key="11">
    <source>
        <dbReference type="ARBA" id="ARBA00023288"/>
    </source>
</evidence>
<evidence type="ECO:0000313" key="15">
    <source>
        <dbReference type="EMBL" id="PQQ15467.1"/>
    </source>
</evidence>
<keyword evidence="6" id="KW-0336">GPI-anchor</keyword>
<dbReference type="GO" id="GO:0005886">
    <property type="term" value="C:plasma membrane"/>
    <property type="evidence" value="ECO:0007669"/>
    <property type="project" value="UniProtKB-SubCell"/>
</dbReference>
<keyword evidence="9" id="KW-1015">Disulfide bond</keyword>
<comment type="similarity">
    <text evidence="3">Belongs to the plant LTP family.</text>
</comment>
<comment type="function">
    <text evidence="1">Plant non-specific lipid-transfer proteins transfer phospholipids as well as galactolipids across membranes. May play a role in wax or cutin deposition in the cell walls of expanding epidermal cells and certain secretory tissues.</text>
</comment>
<reference evidence="15 16" key="1">
    <citation type="submission" date="2018-02" db="EMBL/GenBank/DDBJ databases">
        <title>Draft genome of wild Prunus yedoensis var. nudiflora.</title>
        <authorList>
            <person name="Baek S."/>
            <person name="Kim J.-H."/>
            <person name="Choi K."/>
            <person name="Kim G.-B."/>
            <person name="Cho A."/>
            <person name="Jang H."/>
            <person name="Shin C.-H."/>
            <person name="Yu H.-J."/>
            <person name="Mun J.-H."/>
        </authorList>
    </citation>
    <scope>NUCLEOTIDE SEQUENCE [LARGE SCALE GENOMIC DNA]</scope>
    <source>
        <strain evidence="16">cv. Jeju island</strain>
        <tissue evidence="15">Leaf</tissue>
    </source>
</reference>
<evidence type="ECO:0000256" key="2">
    <source>
        <dbReference type="ARBA" id="ARBA00004609"/>
    </source>
</evidence>
<feature type="domain" description="Bifunctional inhibitor/plant lipid transfer protein/seed storage helical" evidence="14">
    <location>
        <begin position="49"/>
        <end position="88"/>
    </location>
</feature>
<dbReference type="Pfam" id="PF14368">
    <property type="entry name" value="LTP_2"/>
    <property type="match status" value="1"/>
</dbReference>
<evidence type="ECO:0000256" key="12">
    <source>
        <dbReference type="SAM" id="MobiDB-lite"/>
    </source>
</evidence>
<keyword evidence="11" id="KW-0449">Lipoprotein</keyword>
<organism evidence="15 16">
    <name type="scientific">Prunus yedoensis var. nudiflora</name>
    <dbReference type="NCBI Taxonomy" id="2094558"/>
    <lineage>
        <taxon>Eukaryota</taxon>
        <taxon>Viridiplantae</taxon>
        <taxon>Streptophyta</taxon>
        <taxon>Embryophyta</taxon>
        <taxon>Tracheophyta</taxon>
        <taxon>Spermatophyta</taxon>
        <taxon>Magnoliopsida</taxon>
        <taxon>eudicotyledons</taxon>
        <taxon>Gunneridae</taxon>
        <taxon>Pentapetalae</taxon>
        <taxon>rosids</taxon>
        <taxon>fabids</taxon>
        <taxon>Rosales</taxon>
        <taxon>Rosaceae</taxon>
        <taxon>Amygdaloideae</taxon>
        <taxon>Amygdaleae</taxon>
        <taxon>Prunus</taxon>
    </lineage>
</organism>
<dbReference type="AlphaFoldDB" id="A0A314ZBM6"/>
<comment type="subcellular location">
    <subcellularLocation>
        <location evidence="2">Cell membrane</location>
        <topology evidence="2">Lipid-anchor</topology>
        <topology evidence="2">GPI-anchor</topology>
    </subcellularLocation>
</comment>
<dbReference type="OrthoDB" id="1165965at2759"/>
<evidence type="ECO:0000256" key="6">
    <source>
        <dbReference type="ARBA" id="ARBA00022622"/>
    </source>
</evidence>
<keyword evidence="16" id="KW-1185">Reference proteome</keyword>
<keyword evidence="13" id="KW-0812">Transmembrane</keyword>
<evidence type="ECO:0000256" key="8">
    <source>
        <dbReference type="ARBA" id="ARBA00023121"/>
    </source>
</evidence>
<dbReference type="InterPro" id="IPR036312">
    <property type="entry name" value="Bifun_inhib/LTP/seed_sf"/>
</dbReference>
<keyword evidence="5" id="KW-1003">Cell membrane</keyword>
<sequence>MASISKRFLSFLPKLSGLSDQEGTGGGSGTREGPCSMLLATQADGFPRYQCLCSLFNNPGMLSNLNITQDDALKLPKACGANADISICEKDASSSTPPAATPASNNSSSSSSSKSAAYAPSHFGGSGFAAFFMALIITFTAF</sequence>
<accession>A0A314ZBM6</accession>
<comment type="caution">
    <text evidence="15">The sequence shown here is derived from an EMBL/GenBank/DDBJ whole genome shotgun (WGS) entry which is preliminary data.</text>
</comment>
<evidence type="ECO:0000259" key="14">
    <source>
        <dbReference type="Pfam" id="PF14368"/>
    </source>
</evidence>
<feature type="compositionally biased region" description="Low complexity" evidence="12">
    <location>
        <begin position="93"/>
        <end position="111"/>
    </location>
</feature>
<dbReference type="GO" id="GO:0098552">
    <property type="term" value="C:side of membrane"/>
    <property type="evidence" value="ECO:0007669"/>
    <property type="project" value="UniProtKB-KW"/>
</dbReference>
<dbReference type="SUPFAM" id="SSF47699">
    <property type="entry name" value="Bifunctional inhibitor/lipid-transfer protein/seed storage 2S albumin"/>
    <property type="match status" value="1"/>
</dbReference>
<dbReference type="InterPro" id="IPR016140">
    <property type="entry name" value="Bifunc_inhib/LTP/seed_store"/>
</dbReference>
<gene>
    <name evidence="15" type="ORF">Pyn_28860</name>
</gene>
<protein>
    <submittedName>
        <fullName evidence="15">Lipid transfer-like protein VAS</fullName>
    </submittedName>
</protein>
<keyword evidence="13" id="KW-1133">Transmembrane helix</keyword>
<name>A0A314ZBM6_PRUYE</name>
<dbReference type="STRING" id="2094558.A0A314ZBM6"/>
<dbReference type="GO" id="GO:0008289">
    <property type="term" value="F:lipid binding"/>
    <property type="evidence" value="ECO:0007669"/>
    <property type="project" value="UniProtKB-KW"/>
</dbReference>
<dbReference type="CDD" id="cd00010">
    <property type="entry name" value="AAI_LTSS"/>
    <property type="match status" value="1"/>
</dbReference>
<evidence type="ECO:0000256" key="9">
    <source>
        <dbReference type="ARBA" id="ARBA00023157"/>
    </source>
</evidence>
<feature type="region of interest" description="Disordered" evidence="12">
    <location>
        <begin position="91"/>
        <end position="111"/>
    </location>
</feature>
<dbReference type="InterPro" id="IPR043325">
    <property type="entry name" value="LTSS"/>
</dbReference>
<keyword evidence="7" id="KW-0732">Signal</keyword>
<keyword evidence="10" id="KW-0325">Glycoprotein</keyword>
<evidence type="ECO:0000256" key="10">
    <source>
        <dbReference type="ARBA" id="ARBA00023180"/>
    </source>
</evidence>
<dbReference type="Gene3D" id="1.10.110.10">
    <property type="entry name" value="Plant lipid-transfer and hydrophobic proteins"/>
    <property type="match status" value="1"/>
</dbReference>
<proteinExistence type="inferred from homology"/>
<feature type="transmembrane region" description="Helical" evidence="13">
    <location>
        <begin position="123"/>
        <end position="141"/>
    </location>
</feature>
<evidence type="ECO:0000256" key="13">
    <source>
        <dbReference type="SAM" id="Phobius"/>
    </source>
</evidence>